<feature type="compositionally biased region" description="Polar residues" evidence="1">
    <location>
        <begin position="1721"/>
        <end position="1738"/>
    </location>
</feature>
<dbReference type="PaxDb" id="5811-TGME49_116610"/>
<feature type="compositionally biased region" description="Basic and acidic residues" evidence="1">
    <location>
        <begin position="1942"/>
        <end position="1955"/>
    </location>
</feature>
<dbReference type="PANTHER" id="PTHR21669:SF28">
    <property type="entry name" value="YEMANUCLEIN"/>
    <property type="match status" value="1"/>
</dbReference>
<dbReference type="PANTHER" id="PTHR21669">
    <property type="entry name" value="CAPZ-INTERACTING PROTEIN AND RELATED PROTEINS"/>
    <property type="match status" value="1"/>
</dbReference>
<accession>A0A125YZC2</accession>
<dbReference type="EMBL" id="AAYL02000034">
    <property type="protein sequence ID" value="ESS35245.1"/>
    <property type="molecule type" value="Genomic_DNA"/>
</dbReference>
<dbReference type="GO" id="GO:0006325">
    <property type="term" value="P:chromatin organization"/>
    <property type="evidence" value="ECO:0007669"/>
    <property type="project" value="TreeGrafter"/>
</dbReference>
<feature type="region of interest" description="Disordered" evidence="1">
    <location>
        <begin position="83"/>
        <end position="152"/>
    </location>
</feature>
<evidence type="ECO:0000256" key="1">
    <source>
        <dbReference type="SAM" id="MobiDB-lite"/>
    </source>
</evidence>
<keyword evidence="3" id="KW-1185">Reference proteome</keyword>
<feature type="compositionally biased region" description="Basic and acidic residues" evidence="1">
    <location>
        <begin position="856"/>
        <end position="866"/>
    </location>
</feature>
<feature type="region of interest" description="Disordered" evidence="1">
    <location>
        <begin position="623"/>
        <end position="667"/>
    </location>
</feature>
<feature type="compositionally biased region" description="Basic and acidic residues" evidence="1">
    <location>
        <begin position="637"/>
        <end position="667"/>
    </location>
</feature>
<feature type="compositionally biased region" description="Low complexity" evidence="1">
    <location>
        <begin position="109"/>
        <end position="150"/>
    </location>
</feature>
<dbReference type="Proteomes" id="UP000002226">
    <property type="component" value="Unassembled WGS sequence"/>
</dbReference>
<feature type="region of interest" description="Disordered" evidence="1">
    <location>
        <begin position="1874"/>
        <end position="1894"/>
    </location>
</feature>
<feature type="compositionally biased region" description="Low complexity" evidence="1">
    <location>
        <begin position="994"/>
        <end position="1050"/>
    </location>
</feature>
<feature type="region of interest" description="Disordered" evidence="1">
    <location>
        <begin position="1930"/>
        <end position="1986"/>
    </location>
</feature>
<evidence type="ECO:0000313" key="2">
    <source>
        <dbReference type="EMBL" id="ESS35245.1"/>
    </source>
</evidence>
<feature type="compositionally biased region" description="Basic and acidic residues" evidence="1">
    <location>
        <begin position="1684"/>
        <end position="1720"/>
    </location>
</feature>
<dbReference type="VEuPathDB" id="ToxoDB:TGVEG_316610"/>
<feature type="region of interest" description="Disordered" evidence="1">
    <location>
        <begin position="824"/>
        <end position="866"/>
    </location>
</feature>
<dbReference type="OMA" id="WCMHALG"/>
<feature type="region of interest" description="Disordered" evidence="1">
    <location>
        <begin position="231"/>
        <end position="262"/>
    </location>
</feature>
<feature type="compositionally biased region" description="Low complexity" evidence="1">
    <location>
        <begin position="1282"/>
        <end position="1307"/>
    </location>
</feature>
<reference evidence="2" key="1">
    <citation type="submission" date="2007-03" db="EMBL/GenBank/DDBJ databases">
        <authorList>
            <person name="Paulsen I."/>
        </authorList>
    </citation>
    <scope>NUCLEOTIDE SEQUENCE</scope>
    <source>
        <strain evidence="2">VEG</strain>
    </source>
</reference>
<sequence length="1998" mass="217290">MVSSRRPKRRIFPRWSLRLSSLSPSQPELCLSLSALPSVLSPPLVFCRLSKAITMGLPAASSPHLSRGPCRIHVLRTSSRLSSSLSSYHRDRRKPKQPFFPPSHDFSTSSGSSPSSSPSSSSPSSSSPSSSSPSSSSPSSSSPSSSSPSSLFSRNSFSVEPFKRRSCPSSSCKVSPSQLLLLRHLLRRPPLVLPGAACSRAPSLRPNREESPHSPVAAATSYALSLASSLHPEASGGEEPLRSSEDAAGVSPLGRVTTKRPVSSSASRETLSVFLDGSWQSLLPRDAVSRVSPASPSITPSSQLWLLSLLAPPSCDSRVARLLEGWLAHALGKKDVAPQSLCSGSLLASRDASDERETLFNSLLQGESERLQHIPLVLLAASFYNLHRLDLLRRLMTEERFLSSAASALPSRLLPFFARLYVHTSSDATQLGPYGSSACATSSFREKLEHHMSRKKEYEGYFNALAATLALSASSPSQPRFSPDSIAVSLQALALFHYAPLDFSFARSSPSPSTAVSESPSQALVRDRDSSDAESVNRLLRHPLYAQQMHVFDASELNELFISSFCRLLLLDTGATDTHGRATGDAREAGDAKSVQRRAAWKTQEARCLPAAEAVEGRGICESRSEAEDPETGAFVFERRTEKEENKVEREKEGKEGKEGKEREGEKENALSLVGLVRLTDVLLLRDGFMREQFAVLREKHLASLAPAPVGEGGKTKRRGDLCDGDQVLDDMHSFWSVYIEHQEAVLESLCRRFLRVEADAWKNLSPRTLLNLLHALLRLHQISPDALGASVRRSRGQGILSSLCPPPPSAALASAVEYHPAYGRDEEGQGLEEGEAARLERSEGQEGLACSERWGASREQETSDPKRWRNALWADLLRTAIDAVGGPGASGPIAAYAASASSLAAASLAPASSLVSSSAASNAVSGKKSDPAGPSPPPVFLLLAQLLAEIRQRPELGAVEAALLLDAVACLSSHPFTRSFFVDTRGFPLQRASSPQSSSPQSSSPQSSSSQSSSPQSSSPQSSSPQSSSPQSSSPQSSSPQSSSPQSSSACVPVARRSESVERLAESFFSLREVGAEVVVSPLPRRREQEEEVERLLRSLSLKILRLHPSLPVGHQRRQEGKVVAGDAERNRTEQEVSSEKTRAASHFQEITAPPSSSPQSSLSSSLSSSVSSSLSSSLSSSQSSSVSWRFPAVDDVLVCDVIQRAVFRDVHGLTLPAALHLLQGLRDIHAFDQFPLFELLLANVLREAHSLEPQQILFIAATLHGLRYSLVRSLSSSLSSSSSSSSSSQSSYHSPPLSRSVASSLSRRDSSSDAPTTPAEEAEDRGVNGAVDASVSNLFFRKRALFAAVKERRRQRRRLKTVRQMEQQVLQLFVDRQAEFLHAPREFAALFYVFSKTRLLTPACVLKLQASCLSQLPRLAPRDLTLFSLGVSIAASAPGAVAFPREILSALFSAVAASLAAFSPRELAVACWCMHALGCAGPGAPPGELRRLVDSCMQKLHSQMRLFSPKELLLISLTLARAELQRQTILLDLFRAIYAFLPLYDPDELAVAVFAFGRSRIVDGPIELRFLHHVALAIPLFSPLALAQVVLGLYSLQRSPPSSPPSSPSCPSASVPSSSLSASLVQKRKEIREQLLRRVLAEAPTLPARHLAGIFLCAAALAPKEADLRQLMDAMLVRVPAERPAQRPEQETKGASKREEKRGKGEGVGHRWEERDAEGQTQRVSAVSATSRSPSVNHGEERRERHAKVEEVSKLCMLSAVELVRLLQTTADLSFFPRAFVKCLLFALRKKADNLDSLQLLSALYALDQLGYAPPRLRWRLGSLVKEKSANYRINMSDLLAAAPVLDRLGIFKRLDLKLQHEIYDRLDEETRRQVTEPLPPNDPSEASTLHVAPRARNLALLPSRVEGKFASKVCLLFPKKRAGTRQLPSQFLELPPGPDPRDAERGEALASEKKRRTAPPSPEEEALQREDEPTDWGSREEKHAAEIFREAIRRL</sequence>
<gene>
    <name evidence="2" type="ORF">TGVEG_316610</name>
</gene>
<proteinExistence type="predicted"/>
<feature type="compositionally biased region" description="Basic and acidic residues" evidence="1">
    <location>
        <begin position="836"/>
        <end position="845"/>
    </location>
</feature>
<feature type="compositionally biased region" description="Basic and acidic residues" evidence="1">
    <location>
        <begin position="1969"/>
        <end position="1986"/>
    </location>
</feature>
<protein>
    <submittedName>
        <fullName evidence="2">Uncharacterized protein</fullName>
    </submittedName>
</protein>
<feature type="region of interest" description="Disordered" evidence="1">
    <location>
        <begin position="990"/>
        <end position="1055"/>
    </location>
</feature>
<feature type="region of interest" description="Disordered" evidence="1">
    <location>
        <begin position="1684"/>
        <end position="1747"/>
    </location>
</feature>
<comment type="caution">
    <text evidence="2">The sequence shown here is derived from an EMBL/GenBank/DDBJ whole genome shotgun (WGS) entry which is preliminary data.</text>
</comment>
<feature type="compositionally biased region" description="Basic and acidic residues" evidence="1">
    <location>
        <begin position="1118"/>
        <end position="1144"/>
    </location>
</feature>
<feature type="region of interest" description="Disordered" evidence="1">
    <location>
        <begin position="1282"/>
        <end position="1328"/>
    </location>
</feature>
<dbReference type="GO" id="GO:0005634">
    <property type="term" value="C:nucleus"/>
    <property type="evidence" value="ECO:0007669"/>
    <property type="project" value="TreeGrafter"/>
</dbReference>
<feature type="region of interest" description="Disordered" evidence="1">
    <location>
        <begin position="1114"/>
        <end position="1166"/>
    </location>
</feature>
<dbReference type="eggNOG" id="ENOG502QYDQ">
    <property type="taxonomic scope" value="Eukaryota"/>
</dbReference>
<dbReference type="OrthoDB" id="333056at2759"/>
<name>A0A125YZC2_TOXGV</name>
<evidence type="ECO:0000313" key="3">
    <source>
        <dbReference type="Proteomes" id="UP000002226"/>
    </source>
</evidence>
<organism evidence="2 3">
    <name type="scientific">Toxoplasma gondii (strain ATCC 50861 / VEG)</name>
    <dbReference type="NCBI Taxonomy" id="432359"/>
    <lineage>
        <taxon>Eukaryota</taxon>
        <taxon>Sar</taxon>
        <taxon>Alveolata</taxon>
        <taxon>Apicomplexa</taxon>
        <taxon>Conoidasida</taxon>
        <taxon>Coccidia</taxon>
        <taxon>Eucoccidiorida</taxon>
        <taxon>Eimeriorina</taxon>
        <taxon>Sarcocystidae</taxon>
        <taxon>Toxoplasma</taxon>
    </lineage>
</organism>